<dbReference type="EMBL" id="JBHSPH010000002">
    <property type="protein sequence ID" value="MFC5862512.1"/>
    <property type="molecule type" value="Genomic_DNA"/>
</dbReference>
<dbReference type="InterPro" id="IPR010359">
    <property type="entry name" value="IrrE_HExxH"/>
</dbReference>
<comment type="caution">
    <text evidence="2">The sequence shown here is derived from an EMBL/GenBank/DDBJ whole genome shotgun (WGS) entry which is preliminary data.</text>
</comment>
<reference evidence="3" key="1">
    <citation type="journal article" date="2019" name="Int. J. Syst. Evol. Microbiol.">
        <title>The Global Catalogue of Microorganisms (GCM) 10K type strain sequencing project: providing services to taxonomists for standard genome sequencing and annotation.</title>
        <authorList>
            <consortium name="The Broad Institute Genomics Platform"/>
            <consortium name="The Broad Institute Genome Sequencing Center for Infectious Disease"/>
            <person name="Wu L."/>
            <person name="Ma J."/>
        </authorList>
    </citation>
    <scope>NUCLEOTIDE SEQUENCE [LARGE SCALE GENOMIC DNA]</scope>
    <source>
        <strain evidence="3">JCM 4087</strain>
    </source>
</reference>
<dbReference type="Gene3D" id="1.10.260.40">
    <property type="entry name" value="lambda repressor-like DNA-binding domains"/>
    <property type="match status" value="1"/>
</dbReference>
<dbReference type="InterPro" id="IPR010982">
    <property type="entry name" value="Lambda_DNA-bd_dom_sf"/>
</dbReference>
<accession>A0ABW1EGX1</accession>
<dbReference type="Gene3D" id="1.10.10.2910">
    <property type="match status" value="1"/>
</dbReference>
<organism evidence="2 3">
    <name type="scientific">Acidicapsa dinghuensis</name>
    <dbReference type="NCBI Taxonomy" id="2218256"/>
    <lineage>
        <taxon>Bacteria</taxon>
        <taxon>Pseudomonadati</taxon>
        <taxon>Acidobacteriota</taxon>
        <taxon>Terriglobia</taxon>
        <taxon>Terriglobales</taxon>
        <taxon>Acidobacteriaceae</taxon>
        <taxon>Acidicapsa</taxon>
    </lineage>
</organism>
<proteinExistence type="predicted"/>
<dbReference type="Pfam" id="PF06114">
    <property type="entry name" value="Peptidase_M78"/>
    <property type="match status" value="1"/>
</dbReference>
<evidence type="ECO:0000313" key="2">
    <source>
        <dbReference type="EMBL" id="MFC5862512.1"/>
    </source>
</evidence>
<feature type="domain" description="IrrE N-terminal-like" evidence="1">
    <location>
        <begin position="218"/>
        <end position="283"/>
    </location>
</feature>
<protein>
    <submittedName>
        <fullName evidence="2">ImmA/IrrE family metallo-endopeptidase</fullName>
    </submittedName>
</protein>
<evidence type="ECO:0000313" key="3">
    <source>
        <dbReference type="Proteomes" id="UP001596091"/>
    </source>
</evidence>
<sequence length="343" mass="38221">MRAIISARGLSSAYVQDSLAIREDELKGLLAGKLHISSELAKRLAAVMGSTPRFWLERDKQYHASLKAIELATPELTRWSRSFPLNQMVKAGWLVRPSSGEVAEELLEFFGVSNLTEWRENYQARLGHTKFRTSASFENSVGSTTAWIRHGEIIAEEMNCGAFDKVGFRKSLQEIKNLTPEKSPRHFIPVLQQECAKHGVAVVVARCVSGCAASGATHLLESGTALLLLSARFLSDDQFWFSFFHEAGHLVLHTNEACVEEKEAESSAIEEEANAFAQDVILDPLGRGELMALHPNKFSIARFARRCRVSAGLIVGQLQHNKKINHGSYNLMKVRYLAEELNL</sequence>
<evidence type="ECO:0000259" key="1">
    <source>
        <dbReference type="Pfam" id="PF06114"/>
    </source>
</evidence>
<dbReference type="Proteomes" id="UP001596091">
    <property type="component" value="Unassembled WGS sequence"/>
</dbReference>
<dbReference type="RefSeq" id="WP_263335909.1">
    <property type="nucleotide sequence ID" value="NZ_JAGSYH010000003.1"/>
</dbReference>
<keyword evidence="3" id="KW-1185">Reference proteome</keyword>
<dbReference type="SUPFAM" id="SSF47413">
    <property type="entry name" value="lambda repressor-like DNA-binding domains"/>
    <property type="match status" value="1"/>
</dbReference>
<gene>
    <name evidence="2" type="ORF">ACFPT7_09445</name>
</gene>
<name>A0ABW1EGX1_9BACT</name>